<evidence type="ECO:0000256" key="1">
    <source>
        <dbReference type="ARBA" id="ARBA00004651"/>
    </source>
</evidence>
<evidence type="ECO:0000256" key="2">
    <source>
        <dbReference type="ARBA" id="ARBA00022475"/>
    </source>
</evidence>
<comment type="subcellular location">
    <subcellularLocation>
        <location evidence="1">Cell membrane</location>
        <topology evidence="1">Multi-pass membrane protein</topology>
    </subcellularLocation>
</comment>
<feature type="transmembrane region" description="Helical" evidence="6">
    <location>
        <begin position="224"/>
        <end position="247"/>
    </location>
</feature>
<evidence type="ECO:0000256" key="5">
    <source>
        <dbReference type="ARBA" id="ARBA00023136"/>
    </source>
</evidence>
<keyword evidence="2" id="KW-1003">Cell membrane</keyword>
<keyword evidence="4 6" id="KW-1133">Transmembrane helix</keyword>
<feature type="transmembrane region" description="Helical" evidence="6">
    <location>
        <begin position="38"/>
        <end position="56"/>
    </location>
</feature>
<feature type="transmembrane region" description="Helical" evidence="6">
    <location>
        <begin position="197"/>
        <end position="218"/>
    </location>
</feature>
<feature type="transmembrane region" description="Helical" evidence="6">
    <location>
        <begin position="114"/>
        <end position="140"/>
    </location>
</feature>
<comment type="caution">
    <text evidence="7">The sequence shown here is derived from an EMBL/GenBank/DDBJ whole genome shotgun (WGS) entry which is preliminary data.</text>
</comment>
<evidence type="ECO:0008006" key="9">
    <source>
        <dbReference type="Google" id="ProtNLM"/>
    </source>
</evidence>
<evidence type="ECO:0000313" key="8">
    <source>
        <dbReference type="Proteomes" id="UP000051373"/>
    </source>
</evidence>
<dbReference type="STRING" id="1703779.AMJ83_02920"/>
<proteinExistence type="predicted"/>
<dbReference type="GO" id="GO:0005886">
    <property type="term" value="C:plasma membrane"/>
    <property type="evidence" value="ECO:0007669"/>
    <property type="project" value="UniProtKB-SubCell"/>
</dbReference>
<reference evidence="7 8" key="1">
    <citation type="journal article" date="2015" name="Microbiome">
        <title>Genomic resolution of linkages in carbon, nitrogen, and sulfur cycling among widespread estuary sediment bacteria.</title>
        <authorList>
            <person name="Baker B.J."/>
            <person name="Lazar C.S."/>
            <person name="Teske A.P."/>
            <person name="Dick G.J."/>
        </authorList>
    </citation>
    <scope>NUCLEOTIDE SEQUENCE [LARGE SCALE GENOMIC DNA]</scope>
    <source>
        <strain evidence="7">SM23_42</strain>
    </source>
</reference>
<feature type="transmembrane region" description="Helical" evidence="6">
    <location>
        <begin position="7"/>
        <end position="26"/>
    </location>
</feature>
<accession>A0A0S8FUZ5</accession>
<gene>
    <name evidence="7" type="ORF">AMJ83_02920</name>
</gene>
<evidence type="ECO:0000256" key="3">
    <source>
        <dbReference type="ARBA" id="ARBA00022692"/>
    </source>
</evidence>
<feature type="transmembrane region" description="Helical" evidence="6">
    <location>
        <begin position="254"/>
        <end position="272"/>
    </location>
</feature>
<dbReference type="EMBL" id="LJUJ01000003">
    <property type="protein sequence ID" value="KPK64382.1"/>
    <property type="molecule type" value="Genomic_DNA"/>
</dbReference>
<dbReference type="Proteomes" id="UP000051373">
    <property type="component" value="Unassembled WGS sequence"/>
</dbReference>
<dbReference type="InterPro" id="IPR022791">
    <property type="entry name" value="L-PG_synthase/AglD"/>
</dbReference>
<evidence type="ECO:0000256" key="4">
    <source>
        <dbReference type="ARBA" id="ARBA00022989"/>
    </source>
</evidence>
<protein>
    <recommendedName>
        <fullName evidence="9">Lysylphosphatidylglycerol synthetase</fullName>
    </recommendedName>
</protein>
<keyword evidence="5 6" id="KW-0472">Membrane</keyword>
<dbReference type="AlphaFoldDB" id="A0A0S8FUZ5"/>
<dbReference type="Pfam" id="PF03706">
    <property type="entry name" value="LPG_synthase_TM"/>
    <property type="match status" value="1"/>
</dbReference>
<sequence>MQTFRRITTIAIVVVVFFFLIRNLVLNWSKIPFERIQFNVWLLALSFCALVIYFVIYSKSWQAIMQALGAPITFSQSTWMIATTQIGKYLPGKVWYIVGRVYVGRKANLEGKKLTLSMVLELGLVYITGGIVFAFTTLIAGDYKTTWLIISIMLTIAGITMLHPRILSRVSNFFLRMMKKPEIRITLTYRQISQISLYFFGIWIAQIIGFYLLISAIFPVPLFSVFRIASAYALAWMSGSVAIFAPAGLGVREGIMTLLLSSILPTPLAIAISFIARIWVTIFELMIFFVGLIIRRKTHLKSGS</sequence>
<name>A0A0S8FUZ5_UNCW3</name>
<evidence type="ECO:0000256" key="6">
    <source>
        <dbReference type="SAM" id="Phobius"/>
    </source>
</evidence>
<organism evidence="7 8">
    <name type="scientific">candidate division WOR_3 bacterium SM23_42</name>
    <dbReference type="NCBI Taxonomy" id="1703779"/>
    <lineage>
        <taxon>Bacteria</taxon>
        <taxon>Bacteria division WOR-3</taxon>
    </lineage>
</organism>
<keyword evidence="3 6" id="KW-0812">Transmembrane</keyword>
<evidence type="ECO:0000313" key="7">
    <source>
        <dbReference type="EMBL" id="KPK64382.1"/>
    </source>
</evidence>
<feature type="transmembrane region" description="Helical" evidence="6">
    <location>
        <begin position="146"/>
        <end position="167"/>
    </location>
</feature>